<evidence type="ECO:0000259" key="2">
    <source>
        <dbReference type="SMART" id="SM00460"/>
    </source>
</evidence>
<feature type="chain" id="PRO_5022067523" evidence="1">
    <location>
        <begin position="18"/>
        <end position="494"/>
    </location>
</feature>
<name>A0A518B7C4_9BACT</name>
<dbReference type="PANTHER" id="PTHR33490">
    <property type="entry name" value="BLR5614 PROTEIN-RELATED"/>
    <property type="match status" value="1"/>
</dbReference>
<dbReference type="PANTHER" id="PTHR33490:SF3">
    <property type="entry name" value="CONSERVED INTEGRAL MEMBRANE PROTEIN"/>
    <property type="match status" value="1"/>
</dbReference>
<dbReference type="InterPro" id="IPR038765">
    <property type="entry name" value="Papain-like_cys_pep_sf"/>
</dbReference>
<organism evidence="3 4">
    <name type="scientific">Kolteria novifilia</name>
    <dbReference type="NCBI Taxonomy" id="2527975"/>
    <lineage>
        <taxon>Bacteria</taxon>
        <taxon>Pseudomonadati</taxon>
        <taxon>Planctomycetota</taxon>
        <taxon>Planctomycetia</taxon>
        <taxon>Kolteriales</taxon>
        <taxon>Kolteriaceae</taxon>
        <taxon>Kolteria</taxon>
    </lineage>
</organism>
<protein>
    <submittedName>
        <fullName evidence="3">Transglutaminase-like superfamily protein</fullName>
    </submittedName>
</protein>
<dbReference type="RefSeq" id="WP_145259927.1">
    <property type="nucleotide sequence ID" value="NZ_CP036279.1"/>
</dbReference>
<keyword evidence="1" id="KW-0732">Signal</keyword>
<dbReference type="EMBL" id="CP036279">
    <property type="protein sequence ID" value="QDU62877.1"/>
    <property type="molecule type" value="Genomic_DNA"/>
</dbReference>
<dbReference type="KEGG" id="knv:Pan216_37500"/>
<accession>A0A518B7C4</accession>
<feature type="domain" description="Transglutaminase-like" evidence="2">
    <location>
        <begin position="385"/>
        <end position="447"/>
    </location>
</feature>
<evidence type="ECO:0000256" key="1">
    <source>
        <dbReference type="SAM" id="SignalP"/>
    </source>
</evidence>
<dbReference type="InterPro" id="IPR002931">
    <property type="entry name" value="Transglutaminase-like"/>
</dbReference>
<feature type="signal peptide" evidence="1">
    <location>
        <begin position="1"/>
        <end position="17"/>
    </location>
</feature>
<dbReference type="OrthoDB" id="9804872at2"/>
<evidence type="ECO:0000313" key="4">
    <source>
        <dbReference type="Proteomes" id="UP000317093"/>
    </source>
</evidence>
<dbReference type="Proteomes" id="UP000317093">
    <property type="component" value="Chromosome"/>
</dbReference>
<dbReference type="SMART" id="SM00460">
    <property type="entry name" value="TGc"/>
    <property type="match status" value="1"/>
</dbReference>
<dbReference type="SUPFAM" id="SSF54001">
    <property type="entry name" value="Cysteine proteinases"/>
    <property type="match status" value="1"/>
</dbReference>
<proteinExistence type="predicted"/>
<sequence length="494" mass="54422" precursor="true">MRFLLALILLAPTPLLAAETRPAGIADEWDVAYIGPVKVGTLHTIVDRRDAGGQMIVHVRQSVDLSIKRFSDRMKLSMKTDSYELPDGQLYAFDMVTQMATQAQRTQGRLGDGGDQFQLTIQTPGKNETVSIPWSKEVLGPYAPQRLLAENPLEPGEELSFKTFLPELNAVTTTTLKAKRREETTMLDGSKQELLLIEATQDKVPATMTMWVNDKGQALKTTMPMGGLALTVYRVSRAEALETPTTGDVDLGYETLVKLDKKVQRAHDTKSITYRLLGDDADTLTSIPETDAQKVLGRDEKSVRLKVSRQVPPKDQRTIDDSVATEYLEANAFIQSDNPEIARIAKDLVGNQPDPWKKVTRLEEWVDKNMTNVAFNIGFATAAEVIQTRNGDCTEHAVLLAALCRAVGVPARVAMGLVYLERTHVLGYHMWTEVNIGGKWYAVDGTLGRGGIGGGHIKLADGSLKGSSAMQTFMPIFNVIGKLKVQIEDVEQVQ</sequence>
<dbReference type="AlphaFoldDB" id="A0A518B7C4"/>
<reference evidence="3 4" key="1">
    <citation type="submission" date="2019-02" db="EMBL/GenBank/DDBJ databases">
        <title>Deep-cultivation of Planctomycetes and their phenomic and genomic characterization uncovers novel biology.</title>
        <authorList>
            <person name="Wiegand S."/>
            <person name="Jogler M."/>
            <person name="Boedeker C."/>
            <person name="Pinto D."/>
            <person name="Vollmers J."/>
            <person name="Rivas-Marin E."/>
            <person name="Kohn T."/>
            <person name="Peeters S.H."/>
            <person name="Heuer A."/>
            <person name="Rast P."/>
            <person name="Oberbeckmann S."/>
            <person name="Bunk B."/>
            <person name="Jeske O."/>
            <person name="Meyerdierks A."/>
            <person name="Storesund J.E."/>
            <person name="Kallscheuer N."/>
            <person name="Luecker S."/>
            <person name="Lage O.M."/>
            <person name="Pohl T."/>
            <person name="Merkel B.J."/>
            <person name="Hornburger P."/>
            <person name="Mueller R.-W."/>
            <person name="Bruemmer F."/>
            <person name="Labrenz M."/>
            <person name="Spormann A.M."/>
            <person name="Op den Camp H."/>
            <person name="Overmann J."/>
            <person name="Amann R."/>
            <person name="Jetten M.S.M."/>
            <person name="Mascher T."/>
            <person name="Medema M.H."/>
            <person name="Devos D.P."/>
            <person name="Kaster A.-K."/>
            <person name="Ovreas L."/>
            <person name="Rohde M."/>
            <person name="Galperin M.Y."/>
            <person name="Jogler C."/>
        </authorList>
    </citation>
    <scope>NUCLEOTIDE SEQUENCE [LARGE SCALE GENOMIC DNA]</scope>
    <source>
        <strain evidence="3 4">Pan216</strain>
    </source>
</reference>
<gene>
    <name evidence="3" type="ORF">Pan216_37500</name>
</gene>
<evidence type="ECO:0000313" key="3">
    <source>
        <dbReference type="EMBL" id="QDU62877.1"/>
    </source>
</evidence>
<dbReference type="Pfam" id="PF01841">
    <property type="entry name" value="Transglut_core"/>
    <property type="match status" value="1"/>
</dbReference>
<dbReference type="Gene3D" id="3.10.620.30">
    <property type="match status" value="1"/>
</dbReference>
<keyword evidence="4" id="KW-1185">Reference proteome</keyword>